<dbReference type="AlphaFoldDB" id="Q5N737"/>
<evidence type="ECO:0000313" key="2">
    <source>
        <dbReference type="EMBL" id="BAD82723.1"/>
    </source>
</evidence>
<gene>
    <name evidence="2" type="primary">P0491F11.23</name>
</gene>
<feature type="compositionally biased region" description="Low complexity" evidence="1">
    <location>
        <begin position="81"/>
        <end position="91"/>
    </location>
</feature>
<feature type="compositionally biased region" description="Basic residues" evidence="1">
    <location>
        <begin position="116"/>
        <end position="134"/>
    </location>
</feature>
<accession>Q5N737</accession>
<feature type="region of interest" description="Disordered" evidence="1">
    <location>
        <begin position="17"/>
        <end position="148"/>
    </location>
</feature>
<feature type="region of interest" description="Disordered" evidence="1">
    <location>
        <begin position="310"/>
        <end position="340"/>
    </location>
</feature>
<proteinExistence type="predicted"/>
<dbReference type="EMBL" id="AP004669">
    <property type="protein sequence ID" value="BAD82723.1"/>
    <property type="molecule type" value="Genomic_DNA"/>
</dbReference>
<dbReference type="Proteomes" id="UP000817658">
    <property type="component" value="Chromosome 1"/>
</dbReference>
<evidence type="ECO:0000256" key="1">
    <source>
        <dbReference type="SAM" id="MobiDB-lite"/>
    </source>
</evidence>
<feature type="compositionally biased region" description="Basic residues" evidence="1">
    <location>
        <begin position="68"/>
        <end position="80"/>
    </location>
</feature>
<feature type="compositionally biased region" description="Basic residues" evidence="1">
    <location>
        <begin position="45"/>
        <end position="55"/>
    </location>
</feature>
<feature type="compositionally biased region" description="Low complexity" evidence="1">
    <location>
        <begin position="17"/>
        <end position="34"/>
    </location>
</feature>
<organism evidence="2">
    <name type="scientific">Oryza sativa subsp. japonica</name>
    <name type="common">Rice</name>
    <dbReference type="NCBI Taxonomy" id="39947"/>
    <lineage>
        <taxon>Eukaryota</taxon>
        <taxon>Viridiplantae</taxon>
        <taxon>Streptophyta</taxon>
        <taxon>Embryophyta</taxon>
        <taxon>Tracheophyta</taxon>
        <taxon>Spermatophyta</taxon>
        <taxon>Magnoliopsida</taxon>
        <taxon>Liliopsida</taxon>
        <taxon>Poales</taxon>
        <taxon>Poaceae</taxon>
        <taxon>BOP clade</taxon>
        <taxon>Oryzoideae</taxon>
        <taxon>Oryzeae</taxon>
        <taxon>Oryzinae</taxon>
        <taxon>Oryza</taxon>
        <taxon>Oryza sativa</taxon>
    </lineage>
</organism>
<protein>
    <submittedName>
        <fullName evidence="2">Uncharacterized protein</fullName>
    </submittedName>
</protein>
<reference evidence="2" key="1">
    <citation type="journal article" date="2002" name="Nature">
        <title>The genome sequence and structure of rice chromosome 1.</title>
        <authorList>
            <person name="Sasaki T."/>
            <person name="Matsumoto T."/>
            <person name="Yamamoto K."/>
            <person name="Sakata K."/>
            <person name="Baba T."/>
            <person name="Katayose Y."/>
            <person name="Wu J."/>
            <person name="Niimura Y."/>
            <person name="Cheng Z."/>
            <person name="Nagamura Y."/>
            <person name="Antonio B.A."/>
            <person name="Kanamori H."/>
            <person name="Hosokawa S."/>
            <person name="Masukawa M."/>
            <person name="Arikawa K."/>
            <person name="Chiden Y."/>
            <person name="Hayashi M."/>
            <person name="Okamoto M."/>
            <person name="Ando T."/>
            <person name="Aoki H."/>
            <person name="Arita K."/>
            <person name="Hamada M."/>
            <person name="Harada C."/>
            <person name="Hijishita S."/>
            <person name="Honda M."/>
            <person name="Ichikawa Y."/>
            <person name="Idonuma A."/>
            <person name="Iijima M."/>
            <person name="Ikeda M."/>
            <person name="Ikeno M."/>
            <person name="Itoh S."/>
            <person name="Itoh T."/>
            <person name="Itoh Y."/>
            <person name="Itoh Y."/>
            <person name="Iwabuchi A."/>
            <person name="Kamiya K."/>
            <person name="Karasawa W."/>
            <person name="Katagiri S."/>
            <person name="Kikuta A."/>
            <person name="Kobayashi N."/>
            <person name="Kono I."/>
            <person name="Machita K."/>
            <person name="Maehara T."/>
            <person name="Mizuno H."/>
            <person name="Mizubayashi T."/>
            <person name="Mukai Y."/>
            <person name="Nagasaki H."/>
            <person name="Nakashima M."/>
            <person name="Nakama Y."/>
            <person name="Nakamichi Y."/>
            <person name="Nakamura M."/>
            <person name="Namiki N."/>
            <person name="Negishi M."/>
            <person name="Ohta I."/>
            <person name="Ono N."/>
            <person name="Saji S."/>
            <person name="Sakai K."/>
            <person name="Shibata M."/>
            <person name="Shimokawa T."/>
            <person name="Shomura A."/>
            <person name="Song J."/>
            <person name="Takazaki Y."/>
            <person name="Terasawa K."/>
            <person name="Tsuji K."/>
            <person name="Waki K."/>
            <person name="Yamagata H."/>
            <person name="Yamane H."/>
            <person name="Yoshiki S."/>
            <person name="Yoshihara R."/>
            <person name="Yukawa K."/>
            <person name="Zhong H."/>
            <person name="Iwama H."/>
            <person name="Endo T."/>
            <person name="Ito H."/>
            <person name="Hahn J.H."/>
            <person name="Kim H.I."/>
            <person name="Eun M.Y."/>
            <person name="Yano M."/>
            <person name="Jiang J."/>
            <person name="Gojobori T."/>
        </authorList>
    </citation>
    <scope>NUCLEOTIDE SEQUENCE [LARGE SCALE GENOMIC DNA]</scope>
</reference>
<name>Q5N737_ORYSJ</name>
<sequence length="370" mass="41102">MPQWSTQSILAFRRCTAGGAARPGRARRSCSSSRPHPRVGETGRGRQRRSAHWLRRTSPQVSGGAWRSRGRGRGRRRRRGAGACRSSLGARLPRTDDTSSSSGLCAGRAMPDQRRLRAGRPRRSVVARRVRKRHDAAGQPRGVRERGKEELGVGAAVVYGRRETHRPLFHLPAALCRVAGRPYRVPPYAAWSPRAAPAATPPSRCPLPRRRQRGREELGVGAAVVYGHREPRQPLLYLPAALCRVAGRLYRAPPCAARSPRAAPSRERERTSPAACIASHGHREPRRLLLHLPAALCRVAGRPYRARCYATQSPRAAPSRKREREEGEREEEDRERERKGNLFKACKKVGPSHLVSTEIINLMGVVSTSK</sequence>